<accession>A0AA37T9R6</accession>
<dbReference type="InterPro" id="IPR014347">
    <property type="entry name" value="Tautomerase/MIF_sf"/>
</dbReference>
<dbReference type="PANTHER" id="PTHR38460">
    <property type="entry name" value="TAUTOMERASE YOLI-RELATED"/>
    <property type="match status" value="1"/>
</dbReference>
<dbReference type="AlphaFoldDB" id="A0AA37T9R6"/>
<dbReference type="EMBL" id="BSPL01000011">
    <property type="protein sequence ID" value="GLS69531.1"/>
    <property type="molecule type" value="Genomic_DNA"/>
</dbReference>
<sequence length="130" mass="13965">MPLTRISLRAGTTEAYRAALVSGIYAAMRETYAVPDGDLFTVIHEHAAADFIFSPEYVGIRHSADLVIVQIVASATRSTAQKRALYAAIADNLGRDPGVNPADVIITLVEVSPENWSFGHGLMTYGPSES</sequence>
<dbReference type="RefSeq" id="WP_238194723.1">
    <property type="nucleotide sequence ID" value="NZ_BPQZ01000002.1"/>
</dbReference>
<gene>
    <name evidence="1" type="ORF">GCM10007890_15440</name>
</gene>
<reference evidence="2" key="1">
    <citation type="journal article" date="2019" name="Int. J. Syst. Evol. Microbiol.">
        <title>The Global Catalogue of Microorganisms (GCM) 10K type strain sequencing project: providing services to taxonomists for standard genome sequencing and annotation.</title>
        <authorList>
            <consortium name="The Broad Institute Genomics Platform"/>
            <consortium name="The Broad Institute Genome Sequencing Center for Infectious Disease"/>
            <person name="Wu L."/>
            <person name="Ma J."/>
        </authorList>
    </citation>
    <scope>NUCLEOTIDE SEQUENCE [LARGE SCALE GENOMIC DNA]</scope>
    <source>
        <strain evidence="2">NBRC 103632</strain>
    </source>
</reference>
<proteinExistence type="predicted"/>
<keyword evidence="2" id="KW-1185">Reference proteome</keyword>
<dbReference type="Proteomes" id="UP001157440">
    <property type="component" value="Unassembled WGS sequence"/>
</dbReference>
<evidence type="ECO:0008006" key="3">
    <source>
        <dbReference type="Google" id="ProtNLM"/>
    </source>
</evidence>
<organism evidence="1 2">
    <name type="scientific">Methylobacterium tardum</name>
    <dbReference type="NCBI Taxonomy" id="374432"/>
    <lineage>
        <taxon>Bacteria</taxon>
        <taxon>Pseudomonadati</taxon>
        <taxon>Pseudomonadota</taxon>
        <taxon>Alphaproteobacteria</taxon>
        <taxon>Hyphomicrobiales</taxon>
        <taxon>Methylobacteriaceae</taxon>
        <taxon>Methylobacterium</taxon>
    </lineage>
</organism>
<dbReference type="Gene3D" id="3.30.429.10">
    <property type="entry name" value="Macrophage Migration Inhibitory Factor"/>
    <property type="match status" value="1"/>
</dbReference>
<dbReference type="InterPro" id="IPR037479">
    <property type="entry name" value="Tauto_MSAD"/>
</dbReference>
<dbReference type="Pfam" id="PF14552">
    <property type="entry name" value="Tautomerase_2"/>
    <property type="match status" value="1"/>
</dbReference>
<protein>
    <recommendedName>
        <fullName evidence="3">Tautomerase family protein</fullName>
    </recommendedName>
</protein>
<name>A0AA37T9R6_9HYPH</name>
<evidence type="ECO:0000313" key="2">
    <source>
        <dbReference type="Proteomes" id="UP001157440"/>
    </source>
</evidence>
<dbReference type="PANTHER" id="PTHR38460:SF1">
    <property type="entry name" value="TAUTOMERASE YOLI-RELATED"/>
    <property type="match status" value="1"/>
</dbReference>
<comment type="caution">
    <text evidence="1">The sequence shown here is derived from an EMBL/GenBank/DDBJ whole genome shotgun (WGS) entry which is preliminary data.</text>
</comment>
<evidence type="ECO:0000313" key="1">
    <source>
        <dbReference type="EMBL" id="GLS69531.1"/>
    </source>
</evidence>
<dbReference type="SUPFAM" id="SSF55331">
    <property type="entry name" value="Tautomerase/MIF"/>
    <property type="match status" value="1"/>
</dbReference>